<reference evidence="9 10" key="1">
    <citation type="submission" date="2019-03" db="EMBL/GenBank/DDBJ databases">
        <title>Genomic Encyclopedia of Type Strains, Phase IV (KMG-IV): sequencing the most valuable type-strain genomes for metagenomic binning, comparative biology and taxonomic classification.</title>
        <authorList>
            <person name="Goeker M."/>
        </authorList>
    </citation>
    <scope>NUCLEOTIDE SEQUENCE [LARGE SCALE GENOMIC DNA]</scope>
    <source>
        <strain evidence="9 10">DSM 19610</strain>
    </source>
</reference>
<dbReference type="EMBL" id="SMFX01000001">
    <property type="protein sequence ID" value="TCK17552.1"/>
    <property type="molecule type" value="Genomic_DNA"/>
</dbReference>
<evidence type="ECO:0000313" key="9">
    <source>
        <dbReference type="EMBL" id="TCK17552.1"/>
    </source>
</evidence>
<dbReference type="AlphaFoldDB" id="A0A4R1HJZ0"/>
<dbReference type="InterPro" id="IPR036662">
    <property type="entry name" value="PTS_EIIA_man-typ_sf"/>
</dbReference>
<dbReference type="InterPro" id="IPR033887">
    <property type="entry name" value="PTS_IIA_man"/>
</dbReference>
<protein>
    <submittedName>
        <fullName evidence="9">PTS system ascorbate-specific IIA component</fullName>
    </submittedName>
</protein>
<keyword evidence="2" id="KW-0813">Transport</keyword>
<keyword evidence="3" id="KW-0963">Cytoplasm</keyword>
<keyword evidence="6" id="KW-0598">Phosphotransferase system</keyword>
<keyword evidence="5" id="KW-0808">Transferase</keyword>
<dbReference type="InterPro" id="IPR004701">
    <property type="entry name" value="PTS_EIIA_man-typ"/>
</dbReference>
<proteinExistence type="predicted"/>
<evidence type="ECO:0000256" key="5">
    <source>
        <dbReference type="ARBA" id="ARBA00022679"/>
    </source>
</evidence>
<comment type="subcellular location">
    <subcellularLocation>
        <location evidence="1">Cytoplasm</location>
    </subcellularLocation>
</comment>
<keyword evidence="4" id="KW-0762">Sugar transport</keyword>
<evidence type="ECO:0000256" key="1">
    <source>
        <dbReference type="ARBA" id="ARBA00004496"/>
    </source>
</evidence>
<evidence type="ECO:0000256" key="2">
    <source>
        <dbReference type="ARBA" id="ARBA00022448"/>
    </source>
</evidence>
<evidence type="ECO:0000256" key="3">
    <source>
        <dbReference type="ARBA" id="ARBA00022490"/>
    </source>
</evidence>
<evidence type="ECO:0000313" key="10">
    <source>
        <dbReference type="Proteomes" id="UP000295707"/>
    </source>
</evidence>
<dbReference type="GO" id="GO:0009401">
    <property type="term" value="P:phosphoenolpyruvate-dependent sugar phosphotransferase system"/>
    <property type="evidence" value="ECO:0007669"/>
    <property type="project" value="UniProtKB-KW"/>
</dbReference>
<dbReference type="GO" id="GO:0016301">
    <property type="term" value="F:kinase activity"/>
    <property type="evidence" value="ECO:0007669"/>
    <property type="project" value="UniProtKB-KW"/>
</dbReference>
<dbReference type="RefSeq" id="WP_132971420.1">
    <property type="nucleotide sequence ID" value="NZ_SMFX01000001.1"/>
</dbReference>
<dbReference type="Pfam" id="PF03610">
    <property type="entry name" value="EIIA-man"/>
    <property type="match status" value="1"/>
</dbReference>
<gene>
    <name evidence="9" type="ORF">DFR30_0785</name>
</gene>
<comment type="caution">
    <text evidence="9">The sequence shown here is derived from an EMBL/GenBank/DDBJ whole genome shotgun (WGS) entry which is preliminary data.</text>
</comment>
<dbReference type="PANTHER" id="PTHR33799">
    <property type="entry name" value="PTS PERMEASE-RELATED-RELATED"/>
    <property type="match status" value="1"/>
</dbReference>
<organism evidence="9 10">
    <name type="scientific">Thiogranum longum</name>
    <dbReference type="NCBI Taxonomy" id="1537524"/>
    <lineage>
        <taxon>Bacteria</taxon>
        <taxon>Pseudomonadati</taxon>
        <taxon>Pseudomonadota</taxon>
        <taxon>Gammaproteobacteria</taxon>
        <taxon>Chromatiales</taxon>
        <taxon>Ectothiorhodospiraceae</taxon>
        <taxon>Thiogranum</taxon>
    </lineage>
</organism>
<keyword evidence="10" id="KW-1185">Reference proteome</keyword>
<dbReference type="GO" id="GO:0016020">
    <property type="term" value="C:membrane"/>
    <property type="evidence" value="ECO:0007669"/>
    <property type="project" value="InterPro"/>
</dbReference>
<evidence type="ECO:0000259" key="8">
    <source>
        <dbReference type="PROSITE" id="PS51096"/>
    </source>
</evidence>
<accession>A0A4R1HJZ0</accession>
<dbReference type="GO" id="GO:0005737">
    <property type="term" value="C:cytoplasm"/>
    <property type="evidence" value="ECO:0007669"/>
    <property type="project" value="UniProtKB-SubCell"/>
</dbReference>
<feature type="domain" description="PTS EIIA type-4" evidence="8">
    <location>
        <begin position="2"/>
        <end position="124"/>
    </location>
</feature>
<evidence type="ECO:0000256" key="7">
    <source>
        <dbReference type="ARBA" id="ARBA00022777"/>
    </source>
</evidence>
<dbReference type="PANTHER" id="PTHR33799:SF1">
    <property type="entry name" value="PTS SYSTEM MANNOSE-SPECIFIC EIIAB COMPONENT-RELATED"/>
    <property type="match status" value="1"/>
</dbReference>
<name>A0A4R1HJZ0_9GAMM</name>
<keyword evidence="7" id="KW-0418">Kinase</keyword>
<sequence length="136" mass="14240">MNVGILLITHGNIGAVLLQSAIDVLGVCPLQTSTLSAPTDCDPERVLAEAVTMANRLDSGDGVLVLTDLYGSTPSNIACRLQEQHAVRVVSGVNLPMLIRVLNYPGMDLDELTHKAVTGGRDGVLTCNLEGPLHAG</sequence>
<evidence type="ECO:0000256" key="4">
    <source>
        <dbReference type="ARBA" id="ARBA00022597"/>
    </source>
</evidence>
<dbReference type="CDD" id="cd00006">
    <property type="entry name" value="PTS_IIA_man"/>
    <property type="match status" value="1"/>
</dbReference>
<evidence type="ECO:0000256" key="6">
    <source>
        <dbReference type="ARBA" id="ARBA00022683"/>
    </source>
</evidence>
<dbReference type="InterPro" id="IPR051471">
    <property type="entry name" value="Bacterial_PTS_sugar_comp"/>
</dbReference>
<dbReference type="OrthoDB" id="7065728at2"/>
<dbReference type="SUPFAM" id="SSF53062">
    <property type="entry name" value="PTS system fructose IIA component-like"/>
    <property type="match status" value="1"/>
</dbReference>
<dbReference type="Gene3D" id="3.40.50.510">
    <property type="entry name" value="Phosphotransferase system, mannose-type IIA component"/>
    <property type="match status" value="1"/>
</dbReference>
<dbReference type="PROSITE" id="PS51096">
    <property type="entry name" value="PTS_EIIA_TYPE_4"/>
    <property type="match status" value="1"/>
</dbReference>
<dbReference type="Proteomes" id="UP000295707">
    <property type="component" value="Unassembled WGS sequence"/>
</dbReference>